<accession>A0ABW3GXP4</accession>
<dbReference type="Proteomes" id="UP001597049">
    <property type="component" value="Unassembled WGS sequence"/>
</dbReference>
<dbReference type="InterPro" id="IPR036583">
    <property type="entry name" value="23S_rRNA_IVS_sf"/>
</dbReference>
<dbReference type="PANTHER" id="PTHR38471:SF2">
    <property type="entry name" value="FOUR HELIX BUNDLE PROTEIN"/>
    <property type="match status" value="1"/>
</dbReference>
<dbReference type="PANTHER" id="PTHR38471">
    <property type="entry name" value="FOUR HELIX BUNDLE PROTEIN"/>
    <property type="match status" value="1"/>
</dbReference>
<sequence>MDYKDLDAWKESMKLVQLVYELTQDFPNEEKFGLVSQLRRASVSIPSNIAEGQSRNSNKDYKRFVEIALGSSLELETQLIIASRLKLIKSDHQVFNQTETVKKIIHGLIRFLKKNS</sequence>
<organism evidence="1 2">
    <name type="scientific">Psychroflexus salinarum</name>
    <dbReference type="NCBI Taxonomy" id="546024"/>
    <lineage>
        <taxon>Bacteria</taxon>
        <taxon>Pseudomonadati</taxon>
        <taxon>Bacteroidota</taxon>
        <taxon>Flavobacteriia</taxon>
        <taxon>Flavobacteriales</taxon>
        <taxon>Flavobacteriaceae</taxon>
        <taxon>Psychroflexus</taxon>
    </lineage>
</organism>
<dbReference type="Pfam" id="PF05635">
    <property type="entry name" value="23S_rRNA_IVP"/>
    <property type="match status" value="1"/>
</dbReference>
<comment type="caution">
    <text evidence="1">The sequence shown here is derived from an EMBL/GenBank/DDBJ whole genome shotgun (WGS) entry which is preliminary data.</text>
</comment>
<dbReference type="EMBL" id="JBHTIV010000022">
    <property type="protein sequence ID" value="MFD0933314.1"/>
    <property type="molecule type" value="Genomic_DNA"/>
</dbReference>
<protein>
    <submittedName>
        <fullName evidence="1">Four helix bundle protein</fullName>
    </submittedName>
</protein>
<dbReference type="SUPFAM" id="SSF158446">
    <property type="entry name" value="IVS-encoded protein-like"/>
    <property type="match status" value="1"/>
</dbReference>
<name>A0ABW3GXP4_9FLAO</name>
<dbReference type="NCBIfam" id="NF008911">
    <property type="entry name" value="PRK12275.1-2"/>
    <property type="match status" value="1"/>
</dbReference>
<evidence type="ECO:0000313" key="1">
    <source>
        <dbReference type="EMBL" id="MFD0933314.1"/>
    </source>
</evidence>
<dbReference type="CDD" id="cd16377">
    <property type="entry name" value="23S_rRNA_IVP_like"/>
    <property type="match status" value="1"/>
</dbReference>
<reference evidence="2" key="1">
    <citation type="journal article" date="2019" name="Int. J. Syst. Evol. Microbiol.">
        <title>The Global Catalogue of Microorganisms (GCM) 10K type strain sequencing project: providing services to taxonomists for standard genome sequencing and annotation.</title>
        <authorList>
            <consortium name="The Broad Institute Genomics Platform"/>
            <consortium name="The Broad Institute Genome Sequencing Center for Infectious Disease"/>
            <person name="Wu L."/>
            <person name="Ma J."/>
        </authorList>
    </citation>
    <scope>NUCLEOTIDE SEQUENCE [LARGE SCALE GENOMIC DNA]</scope>
    <source>
        <strain evidence="2">CCUG 56752</strain>
    </source>
</reference>
<evidence type="ECO:0000313" key="2">
    <source>
        <dbReference type="Proteomes" id="UP001597049"/>
    </source>
</evidence>
<dbReference type="RefSeq" id="WP_224464265.1">
    <property type="nucleotide sequence ID" value="NZ_JBHTIV010000022.1"/>
</dbReference>
<dbReference type="NCBIfam" id="TIGR02436">
    <property type="entry name" value="four helix bundle protein"/>
    <property type="match status" value="1"/>
</dbReference>
<keyword evidence="2" id="KW-1185">Reference proteome</keyword>
<dbReference type="Gene3D" id="1.20.1440.60">
    <property type="entry name" value="23S rRNA-intervening sequence"/>
    <property type="match status" value="1"/>
</dbReference>
<gene>
    <name evidence="1" type="ORF">ACFQ0R_11960</name>
</gene>
<dbReference type="InterPro" id="IPR012657">
    <property type="entry name" value="23S_rRNA-intervening_sequence"/>
</dbReference>
<proteinExistence type="predicted"/>